<proteinExistence type="predicted"/>
<dbReference type="Proteomes" id="UP000507979">
    <property type="component" value="Unassembled WGS sequence"/>
</dbReference>
<evidence type="ECO:0000313" key="2">
    <source>
        <dbReference type="EMBL" id="CAB3711522.1"/>
    </source>
</evidence>
<keyword evidence="1" id="KW-0472">Membrane</keyword>
<keyword evidence="3" id="KW-1185">Reference proteome</keyword>
<keyword evidence="1" id="KW-0812">Transmembrane</keyword>
<dbReference type="Pfam" id="PF04070">
    <property type="entry name" value="DUF378"/>
    <property type="match status" value="1"/>
</dbReference>
<evidence type="ECO:0000313" key="3">
    <source>
        <dbReference type="Proteomes" id="UP000507979"/>
    </source>
</evidence>
<organism evidence="2 3">
    <name type="scientific">Achromobacter insuavis</name>
    <dbReference type="NCBI Taxonomy" id="1287735"/>
    <lineage>
        <taxon>Bacteria</taxon>
        <taxon>Pseudomonadati</taxon>
        <taxon>Pseudomonadota</taxon>
        <taxon>Betaproteobacteria</taxon>
        <taxon>Burkholderiales</taxon>
        <taxon>Alcaligenaceae</taxon>
        <taxon>Achromobacter</taxon>
    </lineage>
</organism>
<name>A0A6J5BR50_9BURK</name>
<reference evidence="2 3" key="1">
    <citation type="submission" date="2020-04" db="EMBL/GenBank/DDBJ databases">
        <authorList>
            <person name="De Canck E."/>
        </authorList>
    </citation>
    <scope>NUCLEOTIDE SEQUENCE [LARGE SCALE GENOMIC DNA]</scope>
    <source>
        <strain evidence="2 3">LMG 26845</strain>
    </source>
</reference>
<dbReference type="AlphaFoldDB" id="A0A6J5BR50"/>
<dbReference type="GeneID" id="92901709"/>
<feature type="transmembrane region" description="Helical" evidence="1">
    <location>
        <begin position="70"/>
        <end position="91"/>
    </location>
</feature>
<evidence type="ECO:0000256" key="1">
    <source>
        <dbReference type="SAM" id="Phobius"/>
    </source>
</evidence>
<sequence length="94" mass="9888">MHSYGDDDELALAADGDVTLRQTDGATGLRPMDWVALVVLVAGGLNSGLIAAVNLDAFARLLPWPMAGRVAYGLVGLAALHCVVLLFRLAAEER</sequence>
<accession>A0A6J5BR50</accession>
<keyword evidence="1" id="KW-1133">Transmembrane helix</keyword>
<feature type="transmembrane region" description="Helical" evidence="1">
    <location>
        <begin position="34"/>
        <end position="58"/>
    </location>
</feature>
<dbReference type="RefSeq" id="WP_054434942.1">
    <property type="nucleotide sequence ID" value="NZ_CADIJR010000111.1"/>
</dbReference>
<gene>
    <name evidence="2" type="ORF">LMG26845_05803</name>
</gene>
<protein>
    <recommendedName>
        <fullName evidence="4">DUF378 domain-containing protein</fullName>
    </recommendedName>
</protein>
<dbReference type="EMBL" id="CADIJR010000111">
    <property type="protein sequence ID" value="CAB3711522.1"/>
    <property type="molecule type" value="Genomic_DNA"/>
</dbReference>
<evidence type="ECO:0008006" key="4">
    <source>
        <dbReference type="Google" id="ProtNLM"/>
    </source>
</evidence>
<dbReference type="InterPro" id="IPR007211">
    <property type="entry name" value="DUF378"/>
</dbReference>